<reference evidence="2" key="1">
    <citation type="submission" date="2023-04" db="EMBL/GenBank/DDBJ databases">
        <title>Phytophthora fragariaefolia NBRC 109709.</title>
        <authorList>
            <person name="Ichikawa N."/>
            <person name="Sato H."/>
            <person name="Tonouchi N."/>
        </authorList>
    </citation>
    <scope>NUCLEOTIDE SEQUENCE</scope>
    <source>
        <strain evidence="2">NBRC 109709</strain>
    </source>
</reference>
<feature type="compositionally biased region" description="Basic and acidic residues" evidence="1">
    <location>
        <begin position="35"/>
        <end position="49"/>
    </location>
</feature>
<name>A0A9W6Y1W3_9STRA</name>
<organism evidence="2 3">
    <name type="scientific">Phytophthora fragariaefolia</name>
    <dbReference type="NCBI Taxonomy" id="1490495"/>
    <lineage>
        <taxon>Eukaryota</taxon>
        <taxon>Sar</taxon>
        <taxon>Stramenopiles</taxon>
        <taxon>Oomycota</taxon>
        <taxon>Peronosporomycetes</taxon>
        <taxon>Peronosporales</taxon>
        <taxon>Peronosporaceae</taxon>
        <taxon>Phytophthora</taxon>
    </lineage>
</organism>
<keyword evidence="3" id="KW-1185">Reference proteome</keyword>
<gene>
    <name evidence="2" type="ORF">Pfra01_002059200</name>
</gene>
<comment type="caution">
    <text evidence="2">The sequence shown here is derived from an EMBL/GenBank/DDBJ whole genome shotgun (WGS) entry which is preliminary data.</text>
</comment>
<accession>A0A9W6Y1W3</accession>
<evidence type="ECO:0000313" key="2">
    <source>
        <dbReference type="EMBL" id="GMF51141.1"/>
    </source>
</evidence>
<dbReference type="Proteomes" id="UP001165121">
    <property type="component" value="Unassembled WGS sequence"/>
</dbReference>
<dbReference type="AlphaFoldDB" id="A0A9W6Y1W3"/>
<feature type="compositionally biased region" description="Acidic residues" evidence="1">
    <location>
        <begin position="16"/>
        <end position="25"/>
    </location>
</feature>
<sequence length="173" mass="18894">MVFNTQVEGLTASWEVETDEHEEDAFGSKMSATAKESKSVEEHAGDRAPSDGCEVLRSGVAELLALQAIPVQAASSSDTDPARLGNAYIASLRDNSSLHVSIADQVVSAYDKKDEYSIFALFFTATLKDRLRKWTSEVLVAGGYTKITEREFNAYLGLEIAMSICPMNEIAEF</sequence>
<protein>
    <submittedName>
        <fullName evidence="2">Unnamed protein product</fullName>
    </submittedName>
</protein>
<evidence type="ECO:0000256" key="1">
    <source>
        <dbReference type="SAM" id="MobiDB-lite"/>
    </source>
</evidence>
<evidence type="ECO:0000313" key="3">
    <source>
        <dbReference type="Proteomes" id="UP001165121"/>
    </source>
</evidence>
<dbReference type="EMBL" id="BSXT01002821">
    <property type="protein sequence ID" value="GMF51141.1"/>
    <property type="molecule type" value="Genomic_DNA"/>
</dbReference>
<proteinExistence type="predicted"/>
<feature type="region of interest" description="Disordered" evidence="1">
    <location>
        <begin position="13"/>
        <end position="50"/>
    </location>
</feature>
<dbReference type="OrthoDB" id="128537at2759"/>